<evidence type="ECO:0000256" key="4">
    <source>
        <dbReference type="ARBA" id="ARBA00022898"/>
    </source>
</evidence>
<evidence type="ECO:0000256" key="2">
    <source>
        <dbReference type="ARBA" id="ARBA00009320"/>
    </source>
</evidence>
<evidence type="ECO:0000256" key="6">
    <source>
        <dbReference type="ARBA" id="ARBA00023239"/>
    </source>
</evidence>
<protein>
    <recommendedName>
        <fullName evidence="8 10">Aminodeoxychorismate lyase</fullName>
        <ecNumber evidence="8 10">4.1.3.38</ecNumber>
    </recommendedName>
</protein>
<keyword evidence="12" id="KW-1185">Reference proteome</keyword>
<keyword evidence="4" id="KW-0663">Pyridoxal phosphate</keyword>
<evidence type="ECO:0000313" key="11">
    <source>
        <dbReference type="EMBL" id="GAA0851915.1"/>
    </source>
</evidence>
<evidence type="ECO:0000256" key="3">
    <source>
        <dbReference type="ARBA" id="ARBA00011738"/>
    </source>
</evidence>
<evidence type="ECO:0000313" key="12">
    <source>
        <dbReference type="Proteomes" id="UP001500359"/>
    </source>
</evidence>
<evidence type="ECO:0000256" key="1">
    <source>
        <dbReference type="ARBA" id="ARBA00001933"/>
    </source>
</evidence>
<dbReference type="InterPro" id="IPR050571">
    <property type="entry name" value="Class-IV_PLP-Dep_Aminotrnsfr"/>
</dbReference>
<comment type="cofactor">
    <cofactor evidence="1">
        <name>pyridoxal 5'-phosphate</name>
        <dbReference type="ChEBI" id="CHEBI:597326"/>
    </cofactor>
</comment>
<evidence type="ECO:0000256" key="7">
    <source>
        <dbReference type="ARBA" id="ARBA00035633"/>
    </source>
</evidence>
<dbReference type="EMBL" id="BAAAFD010000001">
    <property type="protein sequence ID" value="GAA0851915.1"/>
    <property type="molecule type" value="Genomic_DNA"/>
</dbReference>
<dbReference type="InterPro" id="IPR043131">
    <property type="entry name" value="BCAT-like_N"/>
</dbReference>
<reference evidence="11 12" key="1">
    <citation type="journal article" date="2019" name="Int. J. Syst. Evol. Microbiol.">
        <title>The Global Catalogue of Microorganisms (GCM) 10K type strain sequencing project: providing services to taxonomists for standard genome sequencing and annotation.</title>
        <authorList>
            <consortium name="The Broad Institute Genomics Platform"/>
            <consortium name="The Broad Institute Genome Sequencing Center for Infectious Disease"/>
            <person name="Wu L."/>
            <person name="Ma J."/>
        </authorList>
    </citation>
    <scope>NUCLEOTIDE SEQUENCE [LARGE SCALE GENOMIC DNA]</scope>
    <source>
        <strain evidence="11 12">JCM 15896</strain>
    </source>
</reference>
<dbReference type="Gene3D" id="3.20.10.10">
    <property type="entry name" value="D-amino Acid Aminotransferase, subunit A, domain 2"/>
    <property type="match status" value="1"/>
</dbReference>
<comment type="caution">
    <text evidence="11">The sequence shown here is derived from an EMBL/GenBank/DDBJ whole genome shotgun (WGS) entry which is preliminary data.</text>
</comment>
<proteinExistence type="inferred from homology"/>
<comment type="similarity">
    <text evidence="2">Belongs to the class-IV pyridoxal-phosphate-dependent aminotransferase family.</text>
</comment>
<dbReference type="InterPro" id="IPR001544">
    <property type="entry name" value="Aminotrans_IV"/>
</dbReference>
<comment type="pathway">
    <text evidence="7">Cofactor biosynthesis; tetrahydrofolate biosynthesis; 4-aminobenzoate from chorismate: step 2/2.</text>
</comment>
<dbReference type="Gene3D" id="3.30.470.10">
    <property type="match status" value="1"/>
</dbReference>
<dbReference type="PANTHER" id="PTHR42743:SF2">
    <property type="entry name" value="AMINODEOXYCHORISMATE LYASE"/>
    <property type="match status" value="1"/>
</dbReference>
<dbReference type="Pfam" id="PF01063">
    <property type="entry name" value="Aminotran_4"/>
    <property type="match status" value="1"/>
</dbReference>
<dbReference type="Proteomes" id="UP001500359">
    <property type="component" value="Unassembled WGS sequence"/>
</dbReference>
<organism evidence="11 12">
    <name type="scientific">Aliiglaciecola litoralis</name>
    <dbReference type="NCBI Taxonomy" id="582857"/>
    <lineage>
        <taxon>Bacteria</taxon>
        <taxon>Pseudomonadati</taxon>
        <taxon>Pseudomonadota</taxon>
        <taxon>Gammaproteobacteria</taxon>
        <taxon>Alteromonadales</taxon>
        <taxon>Alteromonadaceae</taxon>
        <taxon>Aliiglaciecola</taxon>
    </lineage>
</organism>
<dbReference type="NCBIfam" id="TIGR03461">
    <property type="entry name" value="pabC_Proteo"/>
    <property type="match status" value="1"/>
</dbReference>
<comment type="catalytic activity">
    <reaction evidence="9">
        <text>4-amino-4-deoxychorismate = 4-aminobenzoate + pyruvate + H(+)</text>
        <dbReference type="Rhea" id="RHEA:16201"/>
        <dbReference type="ChEBI" id="CHEBI:15361"/>
        <dbReference type="ChEBI" id="CHEBI:15378"/>
        <dbReference type="ChEBI" id="CHEBI:17836"/>
        <dbReference type="ChEBI" id="CHEBI:58406"/>
        <dbReference type="EC" id="4.1.3.38"/>
    </reaction>
</comment>
<dbReference type="InterPro" id="IPR036038">
    <property type="entry name" value="Aminotransferase-like"/>
</dbReference>
<keyword evidence="6 11" id="KW-0456">Lyase</keyword>
<comment type="subunit">
    <text evidence="3">Homodimer.</text>
</comment>
<dbReference type="SUPFAM" id="SSF56752">
    <property type="entry name" value="D-aminoacid aminotransferase-like PLP-dependent enzymes"/>
    <property type="match status" value="1"/>
</dbReference>
<dbReference type="GO" id="GO:0016829">
    <property type="term" value="F:lyase activity"/>
    <property type="evidence" value="ECO:0007669"/>
    <property type="project" value="UniProtKB-KW"/>
</dbReference>
<accession>A0ABN1LC63</accession>
<dbReference type="EC" id="4.1.3.38" evidence="8 10"/>
<evidence type="ECO:0000256" key="10">
    <source>
        <dbReference type="NCBIfam" id="TIGR03461"/>
    </source>
</evidence>
<dbReference type="InterPro" id="IPR017824">
    <property type="entry name" value="Aminodeoxychorismate_lyase_IV"/>
</dbReference>
<keyword evidence="5" id="KW-0289">Folate biosynthesis</keyword>
<dbReference type="RefSeq" id="WP_343855546.1">
    <property type="nucleotide sequence ID" value="NZ_BAAAFD010000001.1"/>
</dbReference>
<evidence type="ECO:0000256" key="5">
    <source>
        <dbReference type="ARBA" id="ARBA00022909"/>
    </source>
</evidence>
<sequence length="277" mass="31552">MIIDVKWDDPIPANDRVAQYGDGCFTTMCVSDGKIELFNNHLQRLQHSCQRLHIEFADWDKLQRHLKERAKNIHHGVLKAIISRGTGGRGYSTSGVTEARCYVSQNDMPSHYPMQRKQGICLAMSEIKLAAQPQLAGIKHCNRLEQVLIKIALDKTHYDDVIVCDYQGHVIESSIGNLFWRKENTWMTPLLNNCGVSGVMRNHILTLMKSNNINVLESNFAIDDLIGCDAMFVCNSLMKLVPVKEIMIQQQRQLLNIEFVSSLVWLTDNLHEVSECE</sequence>
<dbReference type="NCBIfam" id="NF004761">
    <property type="entry name" value="PRK06092.1"/>
    <property type="match status" value="1"/>
</dbReference>
<name>A0ABN1LC63_9ALTE</name>
<dbReference type="PANTHER" id="PTHR42743">
    <property type="entry name" value="AMINO-ACID AMINOTRANSFERASE"/>
    <property type="match status" value="1"/>
</dbReference>
<dbReference type="InterPro" id="IPR043132">
    <property type="entry name" value="BCAT-like_C"/>
</dbReference>
<evidence type="ECO:0000256" key="9">
    <source>
        <dbReference type="ARBA" id="ARBA00049529"/>
    </source>
</evidence>
<evidence type="ECO:0000256" key="8">
    <source>
        <dbReference type="ARBA" id="ARBA00035676"/>
    </source>
</evidence>
<gene>
    <name evidence="11" type="primary">pabC</name>
    <name evidence="11" type="ORF">GCM10009114_00480</name>
</gene>
<dbReference type="CDD" id="cd01559">
    <property type="entry name" value="ADCL_like"/>
    <property type="match status" value="1"/>
</dbReference>